<feature type="region of interest" description="Disordered" evidence="4">
    <location>
        <begin position="124"/>
        <end position="176"/>
    </location>
</feature>
<keyword evidence="7" id="KW-1185">Reference proteome</keyword>
<dbReference type="GO" id="GO:0006412">
    <property type="term" value="P:translation"/>
    <property type="evidence" value="ECO:0007669"/>
    <property type="project" value="InterPro"/>
</dbReference>
<protein>
    <submittedName>
        <fullName evidence="6">Ribosomal protein L28e</fullName>
    </submittedName>
</protein>
<sequence>MSTDLQWLLLRGNNSFIVKRDASVGRTFSRESGNLRNLHSQKFSGLACSKTIAISDSGNGIQIVSKKLKASPTAVARGSNTTVIRPRSGGRRALGITAAVVCKKAGRPDLRTAALARVSALLAAQKEPKSHPAKKSRRSTKAAAAAAAASSGASKSKSGKGKAPAADEDDVMPDLV</sequence>
<comment type="similarity">
    <text evidence="1">Belongs to the eukaryotic ribosomal protein eL28 family.</text>
</comment>
<dbReference type="Pfam" id="PF01778">
    <property type="entry name" value="Ribosomal_L28e"/>
    <property type="match status" value="1"/>
</dbReference>
<feature type="domain" description="Ribosomal eL28/Mak16" evidence="5">
    <location>
        <begin position="5"/>
        <end position="123"/>
    </location>
</feature>
<keyword evidence="2 6" id="KW-0689">Ribosomal protein</keyword>
<dbReference type="PANTHER" id="PTHR10544">
    <property type="entry name" value="60S RIBOSOMAL PROTEIN L28"/>
    <property type="match status" value="1"/>
</dbReference>
<keyword evidence="3" id="KW-0687">Ribonucleoprotein</keyword>
<reference evidence="6" key="1">
    <citation type="submission" date="2023-03" db="EMBL/GenBank/DDBJ databases">
        <title>Massive genome expansion in bonnet fungi (Mycena s.s.) driven by repeated elements and novel gene families across ecological guilds.</title>
        <authorList>
            <consortium name="Lawrence Berkeley National Laboratory"/>
            <person name="Harder C.B."/>
            <person name="Miyauchi S."/>
            <person name="Viragh M."/>
            <person name="Kuo A."/>
            <person name="Thoen E."/>
            <person name="Andreopoulos B."/>
            <person name="Lu D."/>
            <person name="Skrede I."/>
            <person name="Drula E."/>
            <person name="Henrissat B."/>
            <person name="Morin E."/>
            <person name="Kohler A."/>
            <person name="Barry K."/>
            <person name="LaButti K."/>
            <person name="Morin E."/>
            <person name="Salamov A."/>
            <person name="Lipzen A."/>
            <person name="Mereny Z."/>
            <person name="Hegedus B."/>
            <person name="Baldrian P."/>
            <person name="Stursova M."/>
            <person name="Weitz H."/>
            <person name="Taylor A."/>
            <person name="Grigoriev I.V."/>
            <person name="Nagy L.G."/>
            <person name="Martin F."/>
            <person name="Kauserud H."/>
        </authorList>
    </citation>
    <scope>NUCLEOTIDE SEQUENCE</scope>
    <source>
        <strain evidence="6">9284</strain>
    </source>
</reference>
<comment type="caution">
    <text evidence="6">The sequence shown here is derived from an EMBL/GenBank/DDBJ whole genome shotgun (WGS) entry which is preliminary data.</text>
</comment>
<gene>
    <name evidence="6" type="ORF">FB45DRAFT_922775</name>
</gene>
<dbReference type="GO" id="GO:0003735">
    <property type="term" value="F:structural constituent of ribosome"/>
    <property type="evidence" value="ECO:0007669"/>
    <property type="project" value="InterPro"/>
</dbReference>
<feature type="compositionally biased region" description="Low complexity" evidence="4">
    <location>
        <begin position="141"/>
        <end position="164"/>
    </location>
</feature>
<feature type="compositionally biased region" description="Acidic residues" evidence="4">
    <location>
        <begin position="166"/>
        <end position="176"/>
    </location>
</feature>
<dbReference type="Proteomes" id="UP001221142">
    <property type="component" value="Unassembled WGS sequence"/>
</dbReference>
<dbReference type="EMBL" id="JARKIF010000012">
    <property type="protein sequence ID" value="KAJ7625986.1"/>
    <property type="molecule type" value="Genomic_DNA"/>
</dbReference>
<evidence type="ECO:0000256" key="4">
    <source>
        <dbReference type="SAM" id="MobiDB-lite"/>
    </source>
</evidence>
<accession>A0AAD7BN90</accession>
<proteinExistence type="inferred from homology"/>
<evidence type="ECO:0000259" key="5">
    <source>
        <dbReference type="Pfam" id="PF01778"/>
    </source>
</evidence>
<dbReference type="Gene3D" id="3.30.390.110">
    <property type="match status" value="1"/>
</dbReference>
<evidence type="ECO:0000256" key="3">
    <source>
        <dbReference type="ARBA" id="ARBA00023274"/>
    </source>
</evidence>
<dbReference type="AlphaFoldDB" id="A0AAD7BN90"/>
<dbReference type="InterPro" id="IPR029004">
    <property type="entry name" value="Ribosomal_eL28/Mak16"/>
</dbReference>
<evidence type="ECO:0000313" key="7">
    <source>
        <dbReference type="Proteomes" id="UP001221142"/>
    </source>
</evidence>
<dbReference type="GO" id="GO:1990904">
    <property type="term" value="C:ribonucleoprotein complex"/>
    <property type="evidence" value="ECO:0007669"/>
    <property type="project" value="UniProtKB-KW"/>
</dbReference>
<dbReference type="GO" id="GO:0005840">
    <property type="term" value="C:ribosome"/>
    <property type="evidence" value="ECO:0007669"/>
    <property type="project" value="UniProtKB-KW"/>
</dbReference>
<evidence type="ECO:0000256" key="1">
    <source>
        <dbReference type="ARBA" id="ARBA00007926"/>
    </source>
</evidence>
<name>A0AAD7BN90_9AGAR</name>
<organism evidence="6 7">
    <name type="scientific">Roridomyces roridus</name>
    <dbReference type="NCBI Taxonomy" id="1738132"/>
    <lineage>
        <taxon>Eukaryota</taxon>
        <taxon>Fungi</taxon>
        <taxon>Dikarya</taxon>
        <taxon>Basidiomycota</taxon>
        <taxon>Agaricomycotina</taxon>
        <taxon>Agaricomycetes</taxon>
        <taxon>Agaricomycetidae</taxon>
        <taxon>Agaricales</taxon>
        <taxon>Marasmiineae</taxon>
        <taxon>Mycenaceae</taxon>
        <taxon>Roridomyces</taxon>
    </lineage>
</organism>
<evidence type="ECO:0000256" key="2">
    <source>
        <dbReference type="ARBA" id="ARBA00022980"/>
    </source>
</evidence>
<dbReference type="InterPro" id="IPR002672">
    <property type="entry name" value="Ribosomal_eL28"/>
</dbReference>
<evidence type="ECO:0000313" key="6">
    <source>
        <dbReference type="EMBL" id="KAJ7625986.1"/>
    </source>
</evidence>
<feature type="compositionally biased region" description="Basic residues" evidence="4">
    <location>
        <begin position="131"/>
        <end position="140"/>
    </location>
</feature>